<evidence type="ECO:0000256" key="5">
    <source>
        <dbReference type="ARBA" id="ARBA00038303"/>
    </source>
</evidence>
<dbReference type="NCBIfam" id="NF000985">
    <property type="entry name" value="PRK00103.1-3"/>
    <property type="match status" value="1"/>
</dbReference>
<keyword evidence="8" id="KW-1185">Reference proteome</keyword>
<dbReference type="Proteomes" id="UP000298653">
    <property type="component" value="Chromosome"/>
</dbReference>
<sequence>MKVRLICVGKIKEPYLRKLIERCETTLNSRCRLEIIELKDEKTPDGASQKEEERIRQIEGERILSRIPEGSFVVPLCIDGKQMGTEELRRRWENWNREKDAEVVFIIGGSLGLSRAVQKRGNMKLSFSRMTFPHQLMRLILLEQLVTVSGTKEK</sequence>
<dbReference type="PIRSF" id="PIRSF004505">
    <property type="entry name" value="MT_bac"/>
    <property type="match status" value="1"/>
</dbReference>
<name>A0A4P8IK00_9FIRM</name>
<evidence type="ECO:0000256" key="4">
    <source>
        <dbReference type="ARBA" id="ARBA00022691"/>
    </source>
</evidence>
<feature type="binding site" evidence="6">
    <location>
        <position position="108"/>
    </location>
    <ligand>
        <name>S-adenosyl-L-methionine</name>
        <dbReference type="ChEBI" id="CHEBI:59789"/>
    </ligand>
</feature>
<accession>A0A4P8IK00</accession>
<organism evidence="7 8">
    <name type="scientific">Anaerostipes rhamnosivorans</name>
    <dbReference type="NCBI Taxonomy" id="1229621"/>
    <lineage>
        <taxon>Bacteria</taxon>
        <taxon>Bacillati</taxon>
        <taxon>Bacillota</taxon>
        <taxon>Clostridia</taxon>
        <taxon>Lachnospirales</taxon>
        <taxon>Lachnospiraceae</taxon>
        <taxon>Anaerostipes</taxon>
    </lineage>
</organism>
<feature type="binding site" evidence="6">
    <location>
        <begin position="127"/>
        <end position="132"/>
    </location>
    <ligand>
        <name>S-adenosyl-L-methionine</name>
        <dbReference type="ChEBI" id="CHEBI:59789"/>
    </ligand>
</feature>
<keyword evidence="6" id="KW-0963">Cytoplasm</keyword>
<gene>
    <name evidence="6" type="primary">rlmH</name>
    <name evidence="7" type="ORF">AR1Y2_2015</name>
</gene>
<dbReference type="Pfam" id="PF02590">
    <property type="entry name" value="SPOUT_MTase"/>
    <property type="match status" value="1"/>
</dbReference>
<comment type="similarity">
    <text evidence="5 6">Belongs to the RNA methyltransferase RlmH family.</text>
</comment>
<comment type="subcellular location">
    <subcellularLocation>
        <location evidence="6">Cytoplasm</location>
    </subcellularLocation>
</comment>
<comment type="catalytic activity">
    <reaction evidence="6">
        <text>pseudouridine(1915) in 23S rRNA + S-adenosyl-L-methionine = N(3)-methylpseudouridine(1915) in 23S rRNA + S-adenosyl-L-homocysteine + H(+)</text>
        <dbReference type="Rhea" id="RHEA:42752"/>
        <dbReference type="Rhea" id="RHEA-COMP:10221"/>
        <dbReference type="Rhea" id="RHEA-COMP:10222"/>
        <dbReference type="ChEBI" id="CHEBI:15378"/>
        <dbReference type="ChEBI" id="CHEBI:57856"/>
        <dbReference type="ChEBI" id="CHEBI:59789"/>
        <dbReference type="ChEBI" id="CHEBI:65314"/>
        <dbReference type="ChEBI" id="CHEBI:74486"/>
        <dbReference type="EC" id="2.1.1.177"/>
    </reaction>
</comment>
<dbReference type="InterPro" id="IPR029028">
    <property type="entry name" value="Alpha/beta_knot_MTases"/>
</dbReference>
<dbReference type="RefSeq" id="WP_137328848.1">
    <property type="nucleotide sequence ID" value="NZ_CP040058.1"/>
</dbReference>
<reference evidence="7 8" key="1">
    <citation type="submission" date="2019-05" db="EMBL/GenBank/DDBJ databases">
        <title>Complete genome sequencing of Anaerostipes rhamnosivorans.</title>
        <authorList>
            <person name="Bui T.P.N."/>
            <person name="de Vos W.M."/>
        </authorList>
    </citation>
    <scope>NUCLEOTIDE SEQUENCE [LARGE SCALE GENOMIC DNA]</scope>
    <source>
        <strain evidence="7 8">1y2</strain>
    </source>
</reference>
<evidence type="ECO:0000313" key="7">
    <source>
        <dbReference type="EMBL" id="QCP35469.1"/>
    </source>
</evidence>
<dbReference type="CDD" id="cd18081">
    <property type="entry name" value="RlmH-like"/>
    <property type="match status" value="1"/>
</dbReference>
<dbReference type="SUPFAM" id="SSF75217">
    <property type="entry name" value="alpha/beta knot"/>
    <property type="match status" value="1"/>
</dbReference>
<comment type="function">
    <text evidence="6">Specifically methylates the pseudouridine at position 1915 (m3Psi1915) in 23S rRNA.</text>
</comment>
<dbReference type="PANTHER" id="PTHR33603">
    <property type="entry name" value="METHYLTRANSFERASE"/>
    <property type="match status" value="1"/>
</dbReference>
<keyword evidence="2 6" id="KW-0489">Methyltransferase</keyword>
<keyword evidence="1 6" id="KW-0698">rRNA processing</keyword>
<dbReference type="EMBL" id="CP040058">
    <property type="protein sequence ID" value="QCP35469.1"/>
    <property type="molecule type" value="Genomic_DNA"/>
</dbReference>
<dbReference type="GO" id="GO:0070038">
    <property type="term" value="F:rRNA (pseudouridine-N3-)-methyltransferase activity"/>
    <property type="evidence" value="ECO:0007669"/>
    <property type="project" value="UniProtKB-UniRule"/>
</dbReference>
<dbReference type="EC" id="2.1.1.177" evidence="6"/>
<evidence type="ECO:0000256" key="2">
    <source>
        <dbReference type="ARBA" id="ARBA00022603"/>
    </source>
</evidence>
<dbReference type="HAMAP" id="MF_00658">
    <property type="entry name" value="23SrRNA_methyltr_H"/>
    <property type="match status" value="1"/>
</dbReference>
<dbReference type="InterPro" id="IPR003742">
    <property type="entry name" value="RlmH-like"/>
</dbReference>
<dbReference type="GO" id="GO:0005737">
    <property type="term" value="C:cytoplasm"/>
    <property type="evidence" value="ECO:0007669"/>
    <property type="project" value="UniProtKB-SubCell"/>
</dbReference>
<evidence type="ECO:0000256" key="1">
    <source>
        <dbReference type="ARBA" id="ARBA00022552"/>
    </source>
</evidence>
<comment type="subunit">
    <text evidence="6">Homodimer.</text>
</comment>
<evidence type="ECO:0000256" key="6">
    <source>
        <dbReference type="HAMAP-Rule" id="MF_00658"/>
    </source>
</evidence>
<protein>
    <recommendedName>
        <fullName evidence="6">Ribosomal RNA large subunit methyltransferase H</fullName>
        <ecNumber evidence="6">2.1.1.177</ecNumber>
    </recommendedName>
    <alternativeName>
        <fullName evidence="6">23S rRNA (pseudouridine1915-N3)-methyltransferase</fullName>
    </alternativeName>
    <alternativeName>
        <fullName evidence="6">23S rRNA m3Psi1915 methyltransferase</fullName>
    </alternativeName>
    <alternativeName>
        <fullName evidence="6">rRNA (pseudouridine-N3-)-methyltransferase RlmH</fullName>
    </alternativeName>
</protein>
<dbReference type="InterPro" id="IPR029026">
    <property type="entry name" value="tRNA_m1G_MTases_N"/>
</dbReference>
<keyword evidence="4 6" id="KW-0949">S-adenosyl-L-methionine</keyword>
<evidence type="ECO:0000313" key="8">
    <source>
        <dbReference type="Proteomes" id="UP000298653"/>
    </source>
</evidence>
<dbReference type="OrthoDB" id="9806643at2"/>
<proteinExistence type="inferred from homology"/>
<dbReference type="PANTHER" id="PTHR33603:SF1">
    <property type="entry name" value="RIBOSOMAL RNA LARGE SUBUNIT METHYLTRANSFERASE H"/>
    <property type="match status" value="1"/>
</dbReference>
<evidence type="ECO:0000256" key="3">
    <source>
        <dbReference type="ARBA" id="ARBA00022679"/>
    </source>
</evidence>
<dbReference type="AlphaFoldDB" id="A0A4P8IK00"/>
<keyword evidence="3 6" id="KW-0808">Transferase</keyword>
<dbReference type="KEGG" id="arf:AR1Y2_2015"/>
<feature type="binding site" evidence="6">
    <location>
        <position position="76"/>
    </location>
    <ligand>
        <name>S-adenosyl-L-methionine</name>
        <dbReference type="ChEBI" id="CHEBI:59789"/>
    </ligand>
</feature>
<dbReference type="Gene3D" id="3.40.1280.10">
    <property type="match status" value="1"/>
</dbReference>